<accession>A0ABU0EYW9</accession>
<feature type="region of interest" description="Disordered" evidence="1">
    <location>
        <begin position="85"/>
        <end position="211"/>
    </location>
</feature>
<proteinExistence type="predicted"/>
<keyword evidence="3" id="KW-1185">Reference proteome</keyword>
<dbReference type="Proteomes" id="UP001229651">
    <property type="component" value="Unassembled WGS sequence"/>
</dbReference>
<feature type="compositionally biased region" description="Basic residues" evidence="1">
    <location>
        <begin position="139"/>
        <end position="149"/>
    </location>
</feature>
<evidence type="ECO:0000313" key="3">
    <source>
        <dbReference type="Proteomes" id="UP001229651"/>
    </source>
</evidence>
<evidence type="ECO:0008006" key="4">
    <source>
        <dbReference type="Google" id="ProtNLM"/>
    </source>
</evidence>
<comment type="caution">
    <text evidence="2">The sequence shown here is derived from an EMBL/GenBank/DDBJ whole genome shotgun (WGS) entry which is preliminary data.</text>
</comment>
<name>A0ABU0EYW9_9PSEU</name>
<feature type="compositionally biased region" description="Acidic residues" evidence="1">
    <location>
        <begin position="155"/>
        <end position="187"/>
    </location>
</feature>
<gene>
    <name evidence="2" type="ORF">FB470_004503</name>
</gene>
<evidence type="ECO:0000256" key="1">
    <source>
        <dbReference type="SAM" id="MobiDB-lite"/>
    </source>
</evidence>
<sequence length="211" mass="22559">MKAGARVAAAVAAGYLLGRTKKMRLALMIAAAGATGKANLSPGKLLQNGLSQLGSSPELGKLADLARDELLGAAKAAAVTAASSRIESLSDRLQEGGPLLSGKSRGKDGEQEAEPDEDTYAEEETEEESPEEEEEPQRPARRRAARGGRRRAEPEESEDTGSDEGESDEAQSDEGESDESEEAEPEEESRPTRSRRTRATATRTPVRRARR</sequence>
<organism evidence="2 3">
    <name type="scientific">Amycolatopsis thermophila</name>
    <dbReference type="NCBI Taxonomy" id="206084"/>
    <lineage>
        <taxon>Bacteria</taxon>
        <taxon>Bacillati</taxon>
        <taxon>Actinomycetota</taxon>
        <taxon>Actinomycetes</taxon>
        <taxon>Pseudonocardiales</taxon>
        <taxon>Pseudonocardiaceae</taxon>
        <taxon>Amycolatopsis</taxon>
    </lineage>
</organism>
<protein>
    <recommendedName>
        <fullName evidence="4">Histone protein</fullName>
    </recommendedName>
</protein>
<dbReference type="RefSeq" id="WP_306994519.1">
    <property type="nucleotide sequence ID" value="NZ_JAUSUT010000001.1"/>
</dbReference>
<evidence type="ECO:0000313" key="2">
    <source>
        <dbReference type="EMBL" id="MDQ0380509.1"/>
    </source>
</evidence>
<dbReference type="EMBL" id="JAUSUT010000001">
    <property type="protein sequence ID" value="MDQ0380509.1"/>
    <property type="molecule type" value="Genomic_DNA"/>
</dbReference>
<feature type="compositionally biased region" description="Acidic residues" evidence="1">
    <location>
        <begin position="111"/>
        <end position="135"/>
    </location>
</feature>
<reference evidence="2 3" key="1">
    <citation type="submission" date="2023-07" db="EMBL/GenBank/DDBJ databases">
        <title>Sequencing the genomes of 1000 actinobacteria strains.</title>
        <authorList>
            <person name="Klenk H.-P."/>
        </authorList>
    </citation>
    <scope>NUCLEOTIDE SEQUENCE [LARGE SCALE GENOMIC DNA]</scope>
    <source>
        <strain evidence="2 3">DSM 45805</strain>
    </source>
</reference>